<proteinExistence type="predicted"/>
<dbReference type="OrthoDB" id="432970at2759"/>
<dbReference type="Proteomes" id="UP000007129">
    <property type="component" value="Unassembled WGS sequence"/>
</dbReference>
<evidence type="ECO:0000256" key="1">
    <source>
        <dbReference type="ARBA" id="ARBA00022723"/>
    </source>
</evidence>
<dbReference type="SUPFAM" id="SSF144232">
    <property type="entry name" value="HIT/MYND zinc finger-like"/>
    <property type="match status" value="1"/>
</dbReference>
<accession>K2SAT2</accession>
<keyword evidence="2 4" id="KW-0863">Zinc-finger</keyword>
<comment type="caution">
    <text evidence="6">The sequence shown here is derived from an EMBL/GenBank/DDBJ whole genome shotgun (WGS) entry which is preliminary data.</text>
</comment>
<evidence type="ECO:0000256" key="3">
    <source>
        <dbReference type="ARBA" id="ARBA00022833"/>
    </source>
</evidence>
<dbReference type="STRING" id="1126212.K2SAT2"/>
<dbReference type="PROSITE" id="PS50865">
    <property type="entry name" value="ZF_MYND_2"/>
    <property type="match status" value="1"/>
</dbReference>
<sequence length="243" mass="26747">MAHACANCGKTEEGLKHCAKCSSEYYCSRDCQKAHWKTHKKVCAATAASADRTSSASTSNTTSTAAPPKNLTGAVAQPFHRLHARAWLHDRPEEDVYKLLIDTCRLRLDDDYKLSQLNTEGSVFAGAPTSLPAFRRFLALVESRQGLLPDWWSPEKRAACVELGTKDSEDWYSLCFGPEKDDFNEHYGDATMAMQMRMFGEQVYGTGPGGQAGAGMMQMMMAHEREAGRMLSVLSVSSSFGRG</sequence>
<organism evidence="6 7">
    <name type="scientific">Macrophomina phaseolina (strain MS6)</name>
    <name type="common">Charcoal rot fungus</name>
    <dbReference type="NCBI Taxonomy" id="1126212"/>
    <lineage>
        <taxon>Eukaryota</taxon>
        <taxon>Fungi</taxon>
        <taxon>Dikarya</taxon>
        <taxon>Ascomycota</taxon>
        <taxon>Pezizomycotina</taxon>
        <taxon>Dothideomycetes</taxon>
        <taxon>Dothideomycetes incertae sedis</taxon>
        <taxon>Botryosphaeriales</taxon>
        <taxon>Botryosphaeriaceae</taxon>
        <taxon>Macrophomina</taxon>
    </lineage>
</organism>
<dbReference type="InParanoid" id="K2SAT2"/>
<dbReference type="Gene3D" id="6.10.140.2220">
    <property type="match status" value="1"/>
</dbReference>
<dbReference type="InterPro" id="IPR002893">
    <property type="entry name" value="Znf_MYND"/>
</dbReference>
<protein>
    <submittedName>
        <fullName evidence="6">Zinc finger MYND-type protein</fullName>
    </submittedName>
</protein>
<dbReference type="AlphaFoldDB" id="K2SAT2"/>
<dbReference type="GO" id="GO:0008270">
    <property type="term" value="F:zinc ion binding"/>
    <property type="evidence" value="ECO:0007669"/>
    <property type="project" value="UniProtKB-KW"/>
</dbReference>
<keyword evidence="3" id="KW-0862">Zinc</keyword>
<feature type="domain" description="MYND-type" evidence="5">
    <location>
        <begin position="5"/>
        <end position="43"/>
    </location>
</feature>
<evidence type="ECO:0000313" key="6">
    <source>
        <dbReference type="EMBL" id="EKG22007.1"/>
    </source>
</evidence>
<evidence type="ECO:0000256" key="4">
    <source>
        <dbReference type="PROSITE-ProRule" id="PRU00134"/>
    </source>
</evidence>
<dbReference type="EMBL" id="AHHD01000031">
    <property type="protein sequence ID" value="EKG22007.1"/>
    <property type="molecule type" value="Genomic_DNA"/>
</dbReference>
<dbReference type="VEuPathDB" id="FungiDB:MPH_00598"/>
<name>K2SAT2_MACPH</name>
<keyword evidence="1" id="KW-0479">Metal-binding</keyword>
<reference evidence="6 7" key="1">
    <citation type="journal article" date="2012" name="BMC Genomics">
        <title>Tools to kill: Genome of one of the most destructive plant pathogenic fungi Macrophomina phaseolina.</title>
        <authorList>
            <person name="Islam M.S."/>
            <person name="Haque M.S."/>
            <person name="Islam M.M."/>
            <person name="Emdad E.M."/>
            <person name="Halim A."/>
            <person name="Hossen Q.M.M."/>
            <person name="Hossain M.Z."/>
            <person name="Ahmed B."/>
            <person name="Rahim S."/>
            <person name="Rahman M.S."/>
            <person name="Alam M.M."/>
            <person name="Hou S."/>
            <person name="Wan X."/>
            <person name="Saito J.A."/>
            <person name="Alam M."/>
        </authorList>
    </citation>
    <scope>NUCLEOTIDE SEQUENCE [LARGE SCALE GENOMIC DNA]</scope>
    <source>
        <strain evidence="6 7">MS6</strain>
    </source>
</reference>
<evidence type="ECO:0000313" key="7">
    <source>
        <dbReference type="Proteomes" id="UP000007129"/>
    </source>
</evidence>
<dbReference type="Pfam" id="PF01753">
    <property type="entry name" value="zf-MYND"/>
    <property type="match status" value="1"/>
</dbReference>
<gene>
    <name evidence="6" type="ORF">MPH_00598</name>
</gene>
<dbReference type="HOGENOM" id="CLU_069858_3_0_1"/>
<evidence type="ECO:0000256" key="2">
    <source>
        <dbReference type="ARBA" id="ARBA00022771"/>
    </source>
</evidence>
<dbReference type="eggNOG" id="ENOG502S05G">
    <property type="taxonomic scope" value="Eukaryota"/>
</dbReference>
<evidence type="ECO:0000259" key="5">
    <source>
        <dbReference type="PROSITE" id="PS50865"/>
    </source>
</evidence>